<dbReference type="Proteomes" id="UP001585080">
    <property type="component" value="Unassembled WGS sequence"/>
</dbReference>
<organism evidence="3 4">
    <name type="scientific">Streptomyces broussonetiae</name>
    <dbReference type="NCBI Taxonomy" id="2686304"/>
    <lineage>
        <taxon>Bacteria</taxon>
        <taxon>Bacillati</taxon>
        <taxon>Actinomycetota</taxon>
        <taxon>Actinomycetes</taxon>
        <taxon>Kitasatosporales</taxon>
        <taxon>Streptomycetaceae</taxon>
        <taxon>Streptomyces</taxon>
    </lineage>
</organism>
<reference evidence="3 4" key="1">
    <citation type="submission" date="2024-01" db="EMBL/GenBank/DDBJ databases">
        <title>Genome mining of biosynthetic gene clusters to explore secondary metabolites of Streptomyces sp.</title>
        <authorList>
            <person name="Baig A."/>
            <person name="Ajitkumar Shintre N."/>
            <person name="Kumar H."/>
            <person name="Anbarasu A."/>
            <person name="Ramaiah S."/>
        </authorList>
    </citation>
    <scope>NUCLEOTIDE SEQUENCE [LARGE SCALE GENOMIC DNA]</scope>
    <source>
        <strain evidence="3 4">A57</strain>
    </source>
</reference>
<proteinExistence type="predicted"/>
<keyword evidence="1" id="KW-0812">Transmembrane</keyword>
<dbReference type="Pfam" id="PF06724">
    <property type="entry name" value="DUF1206"/>
    <property type="match status" value="3"/>
</dbReference>
<evidence type="ECO:0000256" key="1">
    <source>
        <dbReference type="SAM" id="Phobius"/>
    </source>
</evidence>
<comment type="caution">
    <text evidence="3">The sequence shown here is derived from an EMBL/GenBank/DDBJ whole genome shotgun (WGS) entry which is preliminary data.</text>
</comment>
<feature type="transmembrane region" description="Helical" evidence="1">
    <location>
        <begin position="106"/>
        <end position="126"/>
    </location>
</feature>
<feature type="domain" description="DUF1206" evidence="2">
    <location>
        <begin position="110"/>
        <end position="179"/>
    </location>
</feature>
<feature type="transmembrane region" description="Helical" evidence="1">
    <location>
        <begin position="250"/>
        <end position="270"/>
    </location>
</feature>
<feature type="transmembrane region" description="Helical" evidence="1">
    <location>
        <begin position="156"/>
        <end position="177"/>
    </location>
</feature>
<sequence>MLLPRGRSGARKAADSQVVEAAARWGLAARGVIYVLVGVIALRIALDGSGEQADRGGALAELSERPFGSLLLWAVGVGLAGMALWRLSEALFGASGPDGHKAGKRLLSGARALFYGFIAFSVLAMASGSSSSDGGSSDRQSRDVTARALEMPAGRWLVGAAGVVAVGAGLWMAGRAVTRRYRKHLRSGRMPRWARRLTDVCGVGGGVARGMVFAAAGVFLVRAAPEARPGEAKGFDDTLRSFATTPAGPWLLVAVAVGLVLFGLFSFAMARWRRV</sequence>
<keyword evidence="1" id="KW-0472">Membrane</keyword>
<dbReference type="InterPro" id="IPR009597">
    <property type="entry name" value="DUF1206"/>
</dbReference>
<protein>
    <submittedName>
        <fullName evidence="3">DUF1206 domain-containing protein</fullName>
    </submittedName>
</protein>
<keyword evidence="1" id="KW-1133">Transmembrane helix</keyword>
<feature type="transmembrane region" description="Helical" evidence="1">
    <location>
        <begin position="66"/>
        <end position="85"/>
    </location>
</feature>
<name>A0ABV5EAK2_9ACTN</name>
<feature type="transmembrane region" description="Helical" evidence="1">
    <location>
        <begin position="197"/>
        <end position="221"/>
    </location>
</feature>
<evidence type="ECO:0000259" key="2">
    <source>
        <dbReference type="Pfam" id="PF06724"/>
    </source>
</evidence>
<evidence type="ECO:0000313" key="4">
    <source>
        <dbReference type="Proteomes" id="UP001585080"/>
    </source>
</evidence>
<dbReference type="RefSeq" id="WP_376732750.1">
    <property type="nucleotide sequence ID" value="NZ_JAYMRP010000010.1"/>
</dbReference>
<feature type="transmembrane region" description="Helical" evidence="1">
    <location>
        <begin position="21"/>
        <end position="46"/>
    </location>
</feature>
<dbReference type="EMBL" id="JAYMRP010000010">
    <property type="protein sequence ID" value="MFB8773877.1"/>
    <property type="molecule type" value="Genomic_DNA"/>
</dbReference>
<evidence type="ECO:0000313" key="3">
    <source>
        <dbReference type="EMBL" id="MFB8773877.1"/>
    </source>
</evidence>
<feature type="domain" description="DUF1206" evidence="2">
    <location>
        <begin position="205"/>
        <end position="273"/>
    </location>
</feature>
<keyword evidence="4" id="KW-1185">Reference proteome</keyword>
<gene>
    <name evidence="3" type="ORF">VSS16_14250</name>
</gene>
<accession>A0ABV5EAK2</accession>
<feature type="domain" description="DUF1206" evidence="2">
    <location>
        <begin position="26"/>
        <end position="92"/>
    </location>
</feature>